<feature type="domain" description="HTH marR-type" evidence="1">
    <location>
        <begin position="96"/>
        <end position="161"/>
    </location>
</feature>
<dbReference type="EMBL" id="CP000680">
    <property type="protein sequence ID" value="ABP86129.1"/>
    <property type="molecule type" value="Genomic_DNA"/>
</dbReference>
<organism evidence="2">
    <name type="scientific">Ectopseudomonas mendocina (strain ymp)</name>
    <name type="common">Pseudomonas mendocina</name>
    <dbReference type="NCBI Taxonomy" id="399739"/>
    <lineage>
        <taxon>Bacteria</taxon>
        <taxon>Pseudomonadati</taxon>
        <taxon>Pseudomonadota</taxon>
        <taxon>Gammaproteobacteria</taxon>
        <taxon>Pseudomonadales</taxon>
        <taxon>Pseudomonadaceae</taxon>
        <taxon>Ectopseudomonas</taxon>
    </lineage>
</organism>
<evidence type="ECO:0000259" key="1">
    <source>
        <dbReference type="Pfam" id="PF13463"/>
    </source>
</evidence>
<dbReference type="HOGENOM" id="CLU_111108_1_0_6"/>
<accession>A4XXR3</accession>
<dbReference type="eggNOG" id="COG5631">
    <property type="taxonomic scope" value="Bacteria"/>
</dbReference>
<dbReference type="Gene3D" id="1.10.10.10">
    <property type="entry name" value="Winged helix-like DNA-binding domain superfamily/Winged helix DNA-binding domain"/>
    <property type="match status" value="1"/>
</dbReference>
<dbReference type="InterPro" id="IPR036388">
    <property type="entry name" value="WH-like_DNA-bd_sf"/>
</dbReference>
<evidence type="ECO:0000313" key="2">
    <source>
        <dbReference type="EMBL" id="ABP86129.1"/>
    </source>
</evidence>
<dbReference type="GO" id="GO:0003700">
    <property type="term" value="F:DNA-binding transcription factor activity"/>
    <property type="evidence" value="ECO:0007669"/>
    <property type="project" value="InterPro"/>
</dbReference>
<dbReference type="KEGG" id="pmy:Pmen_3377"/>
<dbReference type="AlphaFoldDB" id="A4XXR3"/>
<dbReference type="SUPFAM" id="SSF46785">
    <property type="entry name" value="Winged helix' DNA-binding domain"/>
    <property type="match status" value="1"/>
</dbReference>
<sequence>MFLKNLPSGPGPWSLCFAVCLPANFHLRPARPFAVMDRTMVDAKSTRSPRSPIVASAHLAEQSQELSELEFAIIISSNAFLRWMERCMRAAGEVEMNALDVMVLHSLTSRDRAKRQADICLLLNIEDTHTVTYALKKLAKLALVEGEKQGKEMFYRTTEKGRALCQEYADIRRECLIASFENLNIDPEEIHRLAGMLRAMSGLYDQAARAATSL</sequence>
<dbReference type="PIRSF" id="PIRSF036158">
    <property type="entry name" value="UCP036158_MarR"/>
    <property type="match status" value="1"/>
</dbReference>
<proteinExistence type="predicted"/>
<reference evidence="2" key="1">
    <citation type="submission" date="2007-04" db="EMBL/GenBank/DDBJ databases">
        <title>Complete sequence of Pseudomonas mendocina ymp.</title>
        <authorList>
            <consortium name="US DOE Joint Genome Institute"/>
            <person name="Copeland A."/>
            <person name="Lucas S."/>
            <person name="Lapidus A."/>
            <person name="Barry K."/>
            <person name="Glavina del Rio T."/>
            <person name="Dalin E."/>
            <person name="Tice H."/>
            <person name="Pitluck S."/>
            <person name="Kiss H."/>
            <person name="Brettin T."/>
            <person name="Detter J.C."/>
            <person name="Bruce D."/>
            <person name="Han C."/>
            <person name="Schmutz J."/>
            <person name="Larimer F."/>
            <person name="Land M."/>
            <person name="Hauser L."/>
            <person name="Kyrpides N."/>
            <person name="Mikhailova N."/>
            <person name="Hersman L."/>
            <person name="Dubois J."/>
            <person name="Maurice P."/>
            <person name="Richardson P."/>
        </authorList>
    </citation>
    <scope>NUCLEOTIDE SEQUENCE [LARGE SCALE GENOMIC DNA]</scope>
    <source>
        <strain evidence="2">Ymp</strain>
    </source>
</reference>
<dbReference type="Pfam" id="PF13463">
    <property type="entry name" value="HTH_27"/>
    <property type="match status" value="1"/>
</dbReference>
<dbReference type="InterPro" id="IPR014601">
    <property type="entry name" value="Trans_reg_MarR_HTH"/>
</dbReference>
<dbReference type="STRING" id="399739.Pmen_3377"/>
<name>A4XXR3_ECTM1</name>
<protein>
    <submittedName>
        <fullName evidence="2">Putative transcriptional regulator</fullName>
    </submittedName>
</protein>
<dbReference type="InterPro" id="IPR036390">
    <property type="entry name" value="WH_DNA-bd_sf"/>
</dbReference>
<dbReference type="InterPro" id="IPR000835">
    <property type="entry name" value="HTH_MarR-typ"/>
</dbReference>
<gene>
    <name evidence="2" type="ordered locus">Pmen_3377</name>
</gene>